<evidence type="ECO:0000256" key="1">
    <source>
        <dbReference type="SAM" id="MobiDB-lite"/>
    </source>
</evidence>
<accession>A0A9P6Q127</accession>
<dbReference type="AlphaFoldDB" id="A0A9P6Q127"/>
<evidence type="ECO:0000313" key="2">
    <source>
        <dbReference type="EMBL" id="KAG0257201.1"/>
    </source>
</evidence>
<comment type="caution">
    <text evidence="2">The sequence shown here is derived from an EMBL/GenBank/DDBJ whole genome shotgun (WGS) entry which is preliminary data.</text>
</comment>
<dbReference type="InterPro" id="IPR032675">
    <property type="entry name" value="LRR_dom_sf"/>
</dbReference>
<dbReference type="Proteomes" id="UP000726737">
    <property type="component" value="Unassembled WGS sequence"/>
</dbReference>
<reference evidence="2" key="1">
    <citation type="journal article" date="2020" name="Fungal Divers.">
        <title>Resolving the Mortierellaceae phylogeny through synthesis of multi-gene phylogenetics and phylogenomics.</title>
        <authorList>
            <person name="Vandepol N."/>
            <person name="Liber J."/>
            <person name="Desiro A."/>
            <person name="Na H."/>
            <person name="Kennedy M."/>
            <person name="Barry K."/>
            <person name="Grigoriev I.V."/>
            <person name="Miller A.N."/>
            <person name="O'Donnell K."/>
            <person name="Stajich J.E."/>
            <person name="Bonito G."/>
        </authorList>
    </citation>
    <scope>NUCLEOTIDE SEQUENCE</scope>
    <source>
        <strain evidence="2">KOD948</strain>
    </source>
</reference>
<dbReference type="Gene3D" id="3.80.10.10">
    <property type="entry name" value="Ribonuclease Inhibitor"/>
    <property type="match status" value="1"/>
</dbReference>
<feature type="region of interest" description="Disordered" evidence="1">
    <location>
        <begin position="478"/>
        <end position="497"/>
    </location>
</feature>
<keyword evidence="3" id="KW-1185">Reference proteome</keyword>
<proteinExistence type="predicted"/>
<dbReference type="EMBL" id="JAAAJA010000268">
    <property type="protein sequence ID" value="KAG0257201.1"/>
    <property type="molecule type" value="Genomic_DNA"/>
</dbReference>
<gene>
    <name evidence="2" type="ORF">BG011_004087</name>
</gene>
<evidence type="ECO:0000313" key="3">
    <source>
        <dbReference type="Proteomes" id="UP000726737"/>
    </source>
</evidence>
<sequence>MESMNPLNLPEIITAVGRYLPLWKYSDSLGFYDFNPSILLSCTLINKTWFEALTPVIWHVYNGFVMRSIPTDIIIKHSGLFRIFFYDRSFLGPFLSRHLKTLVISWWDQSLLPLVEANAGSLQNVDWKGSSSPAPVGSITLPSPDYDLLMRMAPTLRELKLSHWTLSGKEFVKFLATCKRISSLSLTAIDWTDPLLEAEDNSYFASAHFSSNPSSIGSPASPSSPASPNASLSLLSSSRMAALQYHPQAIQGLTKLHLDVSVSKEDAFADLIRSCPDLEMFSFYSESAEDARTLIPIMREFCPKLSGIEYVSRFSSALDGRDYLSDAEYANLVISARKLKSLKIDIPWLDDRMTRALLVQSSTLESLSLWFYERRPTDMIKDAENINMVVQTCVKLRHLSISFNAHSLGREETLRLFDRPWTCVELETLVLTGVIMTSDVPAVLQRGEPQGMAMQPYHRRAISPASSVSNSIGVIGTGGGTSGANNNNDDNTRNNYSDENCGTGNSCPDASASSGTGTSTTATMRRYGSLTKQKLFEQAHRLPNLKSLSLNHVLYIPDVSRNAALKNP</sequence>
<organism evidence="2 3">
    <name type="scientific">Mortierella polycephala</name>
    <dbReference type="NCBI Taxonomy" id="41804"/>
    <lineage>
        <taxon>Eukaryota</taxon>
        <taxon>Fungi</taxon>
        <taxon>Fungi incertae sedis</taxon>
        <taxon>Mucoromycota</taxon>
        <taxon>Mortierellomycotina</taxon>
        <taxon>Mortierellomycetes</taxon>
        <taxon>Mortierellales</taxon>
        <taxon>Mortierellaceae</taxon>
        <taxon>Mortierella</taxon>
    </lineage>
</organism>
<dbReference type="SUPFAM" id="SSF52047">
    <property type="entry name" value="RNI-like"/>
    <property type="match status" value="1"/>
</dbReference>
<protein>
    <submittedName>
        <fullName evidence="2">Uncharacterized protein</fullName>
    </submittedName>
</protein>
<name>A0A9P6Q127_9FUNG</name>
<dbReference type="OrthoDB" id="2335084at2759"/>